<evidence type="ECO:0000313" key="2">
    <source>
        <dbReference type="Proteomes" id="UP000237378"/>
    </source>
</evidence>
<dbReference type="AlphaFoldDB" id="A0A2S3XCN8"/>
<dbReference type="InterPro" id="IPR027056">
    <property type="entry name" value="Gluconate_2DH_su3"/>
</dbReference>
<dbReference type="EMBL" id="MING01000019">
    <property type="protein sequence ID" value="POG13320.1"/>
    <property type="molecule type" value="Genomic_DNA"/>
</dbReference>
<reference evidence="1 2" key="2">
    <citation type="submission" date="2018-03" db="EMBL/GenBank/DDBJ databases">
        <title>Draft genome of Pseudomonas putida strain KH-18-2.</title>
        <authorList>
            <person name="Yoshizawa S."/>
            <person name="Khan N.H."/>
            <person name="Nishimura M."/>
            <person name="Chiura H.X."/>
            <person name="Ogura Y."/>
            <person name="Hayashi T."/>
            <person name="Kogure K."/>
        </authorList>
    </citation>
    <scope>NUCLEOTIDE SEQUENCE [LARGE SCALE GENOMIC DNA]</scope>
    <source>
        <strain evidence="1 2">KH-18-2</strain>
    </source>
</reference>
<comment type="caution">
    <text evidence="1">The sequence shown here is derived from an EMBL/GenBank/DDBJ whole genome shotgun (WGS) entry which is preliminary data.</text>
</comment>
<name>A0A2S3XCN8_PSEPU</name>
<dbReference type="Pfam" id="PF13618">
    <property type="entry name" value="Gluconate_2-dh3"/>
    <property type="match status" value="1"/>
</dbReference>
<sequence length="240" mass="26188">MKRRDALRSMGALFAAAGLAKVGAVELKSVPPETGLNREMLPSPVMSGGQGNVFKGQARATLTAVFDRLIPHDELGASASEAGCVDYLDAQMSGPYGESKDLYLERPLQADESALMGLTISLRSRRDYTLAGLAFIDQHARQLHGRAFAELDGEQMDAILRQLDEGRLDWEGAGSGSRLFEFLLLSVREGYFADPLYGGNRGMVGWKLVGFPGARYDYRQYIDRRGQDLGLTPISLIPVS</sequence>
<accession>A0A2S3XCN8</accession>
<proteinExistence type="predicted"/>
<organism evidence="1 2">
    <name type="scientific">Pseudomonas putida</name>
    <name type="common">Arthrobacter siderocapsulatus</name>
    <dbReference type="NCBI Taxonomy" id="303"/>
    <lineage>
        <taxon>Bacteria</taxon>
        <taxon>Pseudomonadati</taxon>
        <taxon>Pseudomonadota</taxon>
        <taxon>Gammaproteobacteria</taxon>
        <taxon>Pseudomonadales</taxon>
        <taxon>Pseudomonadaceae</taxon>
        <taxon>Pseudomonas</taxon>
    </lineage>
</organism>
<evidence type="ECO:0008006" key="3">
    <source>
        <dbReference type="Google" id="ProtNLM"/>
    </source>
</evidence>
<gene>
    <name evidence="1" type="ORF">BGP82_02380</name>
</gene>
<evidence type="ECO:0000313" key="1">
    <source>
        <dbReference type="EMBL" id="POG13320.1"/>
    </source>
</evidence>
<dbReference type="Proteomes" id="UP000237378">
    <property type="component" value="Unassembled WGS sequence"/>
</dbReference>
<protein>
    <recommendedName>
        <fullName evidence="3">Gluconate 2-dehydrogenase subunit 3 family protein</fullName>
    </recommendedName>
</protein>
<reference evidence="1 2" key="1">
    <citation type="submission" date="2016-08" db="EMBL/GenBank/DDBJ databases">
        <authorList>
            <person name="Seilhamer J.J."/>
        </authorList>
    </citation>
    <scope>NUCLEOTIDE SEQUENCE [LARGE SCALE GENOMIC DNA]</scope>
    <source>
        <strain evidence="1 2">KH-18-2</strain>
    </source>
</reference>
<dbReference type="RefSeq" id="WP_103469120.1">
    <property type="nucleotide sequence ID" value="NZ_JADUCH010000006.1"/>
</dbReference>